<dbReference type="InterPro" id="IPR009061">
    <property type="entry name" value="DNA-bd_dom_put_sf"/>
</dbReference>
<sequence length="96" mass="11346">MKNEIERVVVGIPQTTLDELVQEVKAVKELCESRFQENKTGEEWLSSEEVKKILGVSAKTWQKYRNERRIPFSQFGRKIYVKRSDLEDFINSHCIK</sequence>
<gene>
    <name evidence="2" type="ORF">ERS852557_03466</name>
</gene>
<name>A0A174VFE8_BACT4</name>
<feature type="domain" description="Helix-turn-helix" evidence="1">
    <location>
        <begin position="44"/>
        <end position="93"/>
    </location>
</feature>
<accession>A0A174VFE8</accession>
<reference evidence="2 3" key="1">
    <citation type="submission" date="2015-09" db="EMBL/GenBank/DDBJ databases">
        <authorList>
            <consortium name="Pathogen Informatics"/>
        </authorList>
    </citation>
    <scope>NUCLEOTIDE SEQUENCE [LARGE SCALE GENOMIC DNA]</scope>
    <source>
        <strain evidence="2 3">2789STDY5834945</strain>
    </source>
</reference>
<dbReference type="AlphaFoldDB" id="A0A174VFE8"/>
<protein>
    <submittedName>
        <fullName evidence="2">DNA binding domain-containing protein</fullName>
    </submittedName>
</protein>
<dbReference type="InterPro" id="IPR041657">
    <property type="entry name" value="HTH_17"/>
</dbReference>
<dbReference type="SUPFAM" id="SSF46955">
    <property type="entry name" value="Putative DNA-binding domain"/>
    <property type="match status" value="1"/>
</dbReference>
<dbReference type="RefSeq" id="WP_055220407.1">
    <property type="nucleotide sequence ID" value="NZ_CZBI01000005.1"/>
</dbReference>
<evidence type="ECO:0000313" key="3">
    <source>
        <dbReference type="Proteomes" id="UP000095541"/>
    </source>
</evidence>
<evidence type="ECO:0000313" key="2">
    <source>
        <dbReference type="EMBL" id="CUQ30745.1"/>
    </source>
</evidence>
<organism evidence="2 3">
    <name type="scientific">Bacteroides thetaiotaomicron</name>
    <dbReference type="NCBI Taxonomy" id="818"/>
    <lineage>
        <taxon>Bacteria</taxon>
        <taxon>Pseudomonadati</taxon>
        <taxon>Bacteroidota</taxon>
        <taxon>Bacteroidia</taxon>
        <taxon>Bacteroidales</taxon>
        <taxon>Bacteroidaceae</taxon>
        <taxon>Bacteroides</taxon>
    </lineage>
</organism>
<proteinExistence type="predicted"/>
<evidence type="ECO:0000259" key="1">
    <source>
        <dbReference type="Pfam" id="PF12728"/>
    </source>
</evidence>
<dbReference type="Proteomes" id="UP000095541">
    <property type="component" value="Unassembled WGS sequence"/>
</dbReference>
<dbReference type="PANTHER" id="PTHR34585">
    <property type="match status" value="1"/>
</dbReference>
<dbReference type="Pfam" id="PF12728">
    <property type="entry name" value="HTH_17"/>
    <property type="match status" value="1"/>
</dbReference>
<dbReference type="EMBL" id="CZBI01000005">
    <property type="protein sequence ID" value="CUQ30745.1"/>
    <property type="molecule type" value="Genomic_DNA"/>
</dbReference>
<dbReference type="PANTHER" id="PTHR34585:SF22">
    <property type="entry name" value="HELIX-TURN-HELIX DOMAIN-CONTAINING PROTEIN"/>
    <property type="match status" value="1"/>
</dbReference>